<sequence length="71" mass="7716">MCLNFIWLILSLYSCSFVNSSSDSFANDSLDASLQEFAFNTKLSSEAGDCGTGELTSASFTFHQELCLCPV</sequence>
<evidence type="ECO:0000256" key="1">
    <source>
        <dbReference type="SAM" id="SignalP"/>
    </source>
</evidence>
<accession>A0AAW0MDQ1</accession>
<proteinExistence type="predicted"/>
<evidence type="ECO:0000313" key="4">
    <source>
        <dbReference type="Proteomes" id="UP000237347"/>
    </source>
</evidence>
<evidence type="ECO:0000313" key="3">
    <source>
        <dbReference type="EMBL" id="KAK7860881.1"/>
    </source>
</evidence>
<comment type="caution">
    <text evidence="2">The sequence shown here is derived from an EMBL/GenBank/DDBJ whole genome shotgun (WGS) entry which is preliminary data.</text>
</comment>
<keyword evidence="4" id="KW-1185">Reference proteome</keyword>
<dbReference type="EMBL" id="PKMF04000004">
    <property type="protein sequence ID" value="KAK7860881.1"/>
    <property type="molecule type" value="Genomic_DNA"/>
</dbReference>
<reference evidence="2 4" key="2">
    <citation type="journal article" date="2018" name="Sci. Data">
        <title>The draft genome sequence of cork oak.</title>
        <authorList>
            <person name="Ramos A.M."/>
            <person name="Usie A."/>
            <person name="Barbosa P."/>
            <person name="Barros P.M."/>
            <person name="Capote T."/>
            <person name="Chaves I."/>
            <person name="Simoes F."/>
            <person name="Abreu I."/>
            <person name="Carrasquinho I."/>
            <person name="Faro C."/>
            <person name="Guimaraes J.B."/>
            <person name="Mendonca D."/>
            <person name="Nobrega F."/>
            <person name="Rodrigues L."/>
            <person name="Saibo N.J.M."/>
            <person name="Varela M.C."/>
            <person name="Egas C."/>
            <person name="Matos J."/>
            <person name="Miguel C.M."/>
            <person name="Oliveira M.M."/>
            <person name="Ricardo C.P."/>
            <person name="Goncalves S."/>
        </authorList>
    </citation>
    <scope>NUCLEOTIDE SEQUENCE [LARGE SCALE GENOMIC DNA]</scope>
    <source>
        <strain evidence="4">cv. HL8</strain>
        <strain evidence="2">HL8</strain>
    </source>
</reference>
<keyword evidence="1" id="KW-0732">Signal</keyword>
<dbReference type="EMBL" id="PKMF04000004">
    <property type="protein sequence ID" value="KAK7860877.1"/>
    <property type="molecule type" value="Genomic_DNA"/>
</dbReference>
<evidence type="ECO:0000313" key="2">
    <source>
        <dbReference type="EMBL" id="KAK7860877.1"/>
    </source>
</evidence>
<reference evidence="2" key="1">
    <citation type="submission" date="2017-12" db="EMBL/GenBank/DDBJ databases">
        <authorList>
            <person name="Barbosa P."/>
            <person name="Usie A."/>
            <person name="Ramos A.M."/>
        </authorList>
    </citation>
    <scope>NUCLEOTIDE SEQUENCE</scope>
    <source>
        <strain evidence="2">HL8</strain>
        <tissue evidence="2">Leaves</tissue>
    </source>
</reference>
<dbReference type="Proteomes" id="UP000237347">
    <property type="component" value="Unassembled WGS sequence"/>
</dbReference>
<organism evidence="2 4">
    <name type="scientific">Quercus suber</name>
    <name type="common">Cork oak</name>
    <dbReference type="NCBI Taxonomy" id="58331"/>
    <lineage>
        <taxon>Eukaryota</taxon>
        <taxon>Viridiplantae</taxon>
        <taxon>Streptophyta</taxon>
        <taxon>Embryophyta</taxon>
        <taxon>Tracheophyta</taxon>
        <taxon>Spermatophyta</taxon>
        <taxon>Magnoliopsida</taxon>
        <taxon>eudicotyledons</taxon>
        <taxon>Gunneridae</taxon>
        <taxon>Pentapetalae</taxon>
        <taxon>rosids</taxon>
        <taxon>fabids</taxon>
        <taxon>Fagales</taxon>
        <taxon>Fagaceae</taxon>
        <taxon>Quercus</taxon>
    </lineage>
</organism>
<name>A0AAW0MDQ1_QUESU</name>
<protein>
    <submittedName>
        <fullName evidence="2">Uncharacterized protein</fullName>
    </submittedName>
</protein>
<dbReference type="AlphaFoldDB" id="A0AAW0MDQ1"/>
<feature type="signal peptide" evidence="1">
    <location>
        <begin position="1"/>
        <end position="20"/>
    </location>
</feature>
<reference evidence="2" key="3">
    <citation type="submission" date="2023-07" db="EMBL/GenBank/DDBJ databases">
        <title>An improved reference 1 genome and first organelle genomes of Quercus suber.</title>
        <authorList>
            <consortium name="Genosuber Consortium"/>
            <person name="Usie A."/>
            <person name="Serra O."/>
            <person name="Barros P."/>
        </authorList>
    </citation>
    <scope>NUCLEOTIDE SEQUENCE</scope>
    <source>
        <strain evidence="2">HL8</strain>
        <tissue evidence="2">Leaves</tissue>
    </source>
</reference>
<gene>
    <name evidence="3" type="ORF">CFP56_029196</name>
    <name evidence="2" type="ORF">CFP56_029198</name>
</gene>
<feature type="chain" id="PRO_5044716885" evidence="1">
    <location>
        <begin position="21"/>
        <end position="71"/>
    </location>
</feature>